<evidence type="ECO:0000313" key="2">
    <source>
        <dbReference type="EMBL" id="AVK77335.1"/>
    </source>
</evidence>
<gene>
    <name evidence="2" type="ORF">pmac_cds_647</name>
</gene>
<accession>A0A2U7UG21</accession>
<dbReference type="EMBL" id="MG011691">
    <property type="protein sequence ID" value="AVK77335.1"/>
    <property type="molecule type" value="Genomic_DNA"/>
</dbReference>
<dbReference type="GeneID" id="36841790"/>
<proteinExistence type="predicted"/>
<sequence>MSARDQYVDRRDRIAESAYELAATHSGREEQPAPFGAQEVQREAPGHVSRNDGTTAPPIDEDTLMEDAIGDSVPGTSSDALTQFRQRVTLWRLSDCTTLGEQLGQEDPFPSCP</sequence>
<dbReference type="KEGG" id="vg:36841790"/>
<organism evidence="2">
    <name type="scientific">Pandoravirus macleodensis</name>
    <dbReference type="NCBI Taxonomy" id="2107707"/>
    <lineage>
        <taxon>Viruses</taxon>
        <taxon>Pandoravirus</taxon>
    </lineage>
</organism>
<feature type="region of interest" description="Disordered" evidence="1">
    <location>
        <begin position="22"/>
        <end position="63"/>
    </location>
</feature>
<evidence type="ECO:0000256" key="1">
    <source>
        <dbReference type="SAM" id="MobiDB-lite"/>
    </source>
</evidence>
<dbReference type="RefSeq" id="YP_009481331.1">
    <property type="nucleotide sequence ID" value="NC_037665.1"/>
</dbReference>
<name>A0A2U7UG21_9VIRU</name>
<protein>
    <submittedName>
        <fullName evidence="2">Uncharacterized protein</fullName>
    </submittedName>
</protein>
<dbReference type="Proteomes" id="UP000249758">
    <property type="component" value="Segment"/>
</dbReference>
<reference evidence="2" key="1">
    <citation type="journal article" date="2018" name="Nat. Commun.">
        <title>Diversity and evolution of the emerging Pandoraviridae family.</title>
        <authorList>
            <person name="Legendre M."/>
            <person name="Fabre E."/>
            <person name="Poirot O."/>
            <person name="Jeudy S."/>
            <person name="Lartigue A."/>
            <person name="Alempic J.M."/>
            <person name="Beucher L."/>
            <person name="Philippe N."/>
            <person name="Bertaux L."/>
            <person name="Christo-Foroux E."/>
            <person name="Labadie K."/>
            <person name="Coute Y."/>
            <person name="Abergel C."/>
            <person name="Claverie J.M."/>
        </authorList>
    </citation>
    <scope>NUCLEOTIDE SEQUENCE [LARGE SCALE GENOMIC DNA]</scope>
    <source>
        <strain evidence="2">Macleodensis</strain>
    </source>
</reference>